<feature type="coiled-coil region" evidence="1">
    <location>
        <begin position="196"/>
        <end position="315"/>
    </location>
</feature>
<name>A0AAE1CXI6_9GAST</name>
<dbReference type="AlphaFoldDB" id="A0AAE1CXI6"/>
<dbReference type="EMBL" id="JAWDGP010006323">
    <property type="protein sequence ID" value="KAK3743173.1"/>
    <property type="molecule type" value="Genomic_DNA"/>
</dbReference>
<evidence type="ECO:0008006" key="5">
    <source>
        <dbReference type="Google" id="ProtNLM"/>
    </source>
</evidence>
<reference evidence="3" key="1">
    <citation type="journal article" date="2023" name="G3 (Bethesda)">
        <title>A reference genome for the long-term kleptoplast-retaining sea slug Elysia crispata morphotype clarki.</title>
        <authorList>
            <person name="Eastman K.E."/>
            <person name="Pendleton A.L."/>
            <person name="Shaikh M.A."/>
            <person name="Suttiyut T."/>
            <person name="Ogas R."/>
            <person name="Tomko P."/>
            <person name="Gavelis G."/>
            <person name="Widhalm J.R."/>
            <person name="Wisecaver J.H."/>
        </authorList>
    </citation>
    <scope>NUCLEOTIDE SEQUENCE</scope>
    <source>
        <strain evidence="3">ECLA1</strain>
    </source>
</reference>
<dbReference type="InterPro" id="IPR034608">
    <property type="entry name" value="CCDC125"/>
</dbReference>
<feature type="region of interest" description="Disordered" evidence="2">
    <location>
        <begin position="520"/>
        <end position="539"/>
    </location>
</feature>
<sequence length="647" mass="72548">MESSNEEGEDVFSIVCGDLGLGESTRSRNYLEMEQLRMLEQSCSQRASPANSKASLVLHQDFHDHQMSLTQLATPGLGNGFSSVSDPLLYDYKDMALSCHSSISGCISEYGAVTPVSDLEQQPFPRYADVPYGTSLRQHKQLFEQEVENLRRQHLDSSQVFHDTESTDKEKDPKKTKESRKKRPTRLSGKEIGNKLTEAMTEMEELKVELDACRRRLDAKYQAVAILKEQAESADAELKNTERRANETSRRLEQEVNKLQFELEWKESSFIDSQQTWADRFDRVCQENTVLMSKLESRNEELKRANAHKAAISRERDELLALVDVAERLKYEQGKSKVAEDEYGSFSSSELAVLGACKCRLSNPEPCGCAHAAANLRKEVAKLREEGDWLQQRWEECSLTVDAYRSAFEEQLGKSRKLSQRLSQIATLSSRSAKAKAAIKWLIQVMNDDEMDIPPKPSEGKKTSEKGNSLADMSLQELVTVLTDMISEKNEALAHQKLAAQVLADKLERLQCKADTATGGATREVGVQSPSLPRLHRQTPSDSYFYDEVFDLIPNDQEIQKSELTNLAQNDGPVIVEKEKSSTNLVNELCDQEVGNECEAHGGHSLSLSEEEDSVTPFVSADDGEEDEMIKKIIDAQAKSASKVDTL</sequence>
<evidence type="ECO:0000313" key="3">
    <source>
        <dbReference type="EMBL" id="KAK3743173.1"/>
    </source>
</evidence>
<feature type="region of interest" description="Disordered" evidence="2">
    <location>
        <begin position="601"/>
        <end position="623"/>
    </location>
</feature>
<dbReference type="GO" id="GO:0005737">
    <property type="term" value="C:cytoplasm"/>
    <property type="evidence" value="ECO:0007669"/>
    <property type="project" value="TreeGrafter"/>
</dbReference>
<evidence type="ECO:0000256" key="2">
    <source>
        <dbReference type="SAM" id="MobiDB-lite"/>
    </source>
</evidence>
<dbReference type="Proteomes" id="UP001283361">
    <property type="component" value="Unassembled WGS sequence"/>
</dbReference>
<keyword evidence="1" id="KW-0175">Coiled coil</keyword>
<dbReference type="PANTHER" id="PTHR28616">
    <property type="entry name" value="COILED-COIL DOMAIN-CONTAINING PROTEIN 125"/>
    <property type="match status" value="1"/>
</dbReference>
<evidence type="ECO:0000256" key="1">
    <source>
        <dbReference type="SAM" id="Coils"/>
    </source>
</evidence>
<dbReference type="PANTHER" id="PTHR28616:SF1">
    <property type="entry name" value="COILED-COIL DOMAIN-CONTAINING PROTEIN 125"/>
    <property type="match status" value="1"/>
</dbReference>
<keyword evidence="4" id="KW-1185">Reference proteome</keyword>
<organism evidence="3 4">
    <name type="scientific">Elysia crispata</name>
    <name type="common">lettuce slug</name>
    <dbReference type="NCBI Taxonomy" id="231223"/>
    <lineage>
        <taxon>Eukaryota</taxon>
        <taxon>Metazoa</taxon>
        <taxon>Spiralia</taxon>
        <taxon>Lophotrochozoa</taxon>
        <taxon>Mollusca</taxon>
        <taxon>Gastropoda</taxon>
        <taxon>Heterobranchia</taxon>
        <taxon>Euthyneura</taxon>
        <taxon>Panpulmonata</taxon>
        <taxon>Sacoglossa</taxon>
        <taxon>Placobranchoidea</taxon>
        <taxon>Plakobranchidae</taxon>
        <taxon>Elysia</taxon>
    </lineage>
</organism>
<protein>
    <recommendedName>
        <fullName evidence="5">Coiled-coil domain-containing protein 125</fullName>
    </recommendedName>
</protein>
<accession>A0AAE1CXI6</accession>
<feature type="compositionally biased region" description="Basic and acidic residues" evidence="2">
    <location>
        <begin position="162"/>
        <end position="176"/>
    </location>
</feature>
<evidence type="ECO:0000313" key="4">
    <source>
        <dbReference type="Proteomes" id="UP001283361"/>
    </source>
</evidence>
<proteinExistence type="predicted"/>
<comment type="caution">
    <text evidence="3">The sequence shown here is derived from an EMBL/GenBank/DDBJ whole genome shotgun (WGS) entry which is preliminary data.</text>
</comment>
<feature type="region of interest" description="Disordered" evidence="2">
    <location>
        <begin position="153"/>
        <end position="195"/>
    </location>
</feature>
<gene>
    <name evidence="3" type="ORF">RRG08_064029</name>
</gene>
<dbReference type="GO" id="GO:2000146">
    <property type="term" value="P:negative regulation of cell motility"/>
    <property type="evidence" value="ECO:0007669"/>
    <property type="project" value="TreeGrafter"/>
</dbReference>
<dbReference type="GO" id="GO:0035024">
    <property type="term" value="P:negative regulation of Rho protein signal transduction"/>
    <property type="evidence" value="ECO:0007669"/>
    <property type="project" value="TreeGrafter"/>
</dbReference>